<dbReference type="AlphaFoldDB" id="A0ABD4WMA0"/>
<proteinExistence type="predicted"/>
<gene>
    <name evidence="1" type="ORF">PVE99_02765</name>
</gene>
<dbReference type="Proteomes" id="UP001213771">
    <property type="component" value="Unassembled WGS sequence"/>
</dbReference>
<evidence type="ECO:0000313" key="1">
    <source>
        <dbReference type="EMBL" id="MDD9781353.1"/>
    </source>
</evidence>
<evidence type="ECO:0008006" key="3">
    <source>
        <dbReference type="Google" id="ProtNLM"/>
    </source>
</evidence>
<organism evidence="1 2">
    <name type="scientific">Priestia megaterium</name>
    <name type="common">Bacillus megaterium</name>
    <dbReference type="NCBI Taxonomy" id="1404"/>
    <lineage>
        <taxon>Bacteria</taxon>
        <taxon>Bacillati</taxon>
        <taxon>Bacillota</taxon>
        <taxon>Bacilli</taxon>
        <taxon>Bacillales</taxon>
        <taxon>Bacillaceae</taxon>
        <taxon>Priestia</taxon>
    </lineage>
</organism>
<comment type="caution">
    <text evidence="1">The sequence shown here is derived from an EMBL/GenBank/DDBJ whole genome shotgun (WGS) entry which is preliminary data.</text>
</comment>
<reference evidence="1 2" key="1">
    <citation type="submission" date="2023-02" db="EMBL/GenBank/DDBJ databases">
        <authorList>
            <person name="Olszewska D."/>
        </authorList>
    </citation>
    <scope>NUCLEOTIDE SEQUENCE [LARGE SCALE GENOMIC DNA]</scope>
    <source>
        <strain evidence="1 2">FDU301</strain>
    </source>
</reference>
<dbReference type="RefSeq" id="WP_098901183.1">
    <property type="nucleotide sequence ID" value="NZ_JARAOX010000103.1"/>
</dbReference>
<evidence type="ECO:0000313" key="2">
    <source>
        <dbReference type="Proteomes" id="UP001213771"/>
    </source>
</evidence>
<name>A0ABD4WMA0_PRIMG</name>
<accession>A0ABD4WMA0</accession>
<sequence length="291" mass="34162">MAKQEKNRKVKSPIRKQLDEVEKCFKQHNSDIQKQPDTTPNNKEIAFGISLKSKKVSRNWNKVQKNLSNTLKSIFRNTDQHFRIIIAGHNKPNIKELKDKRVKWLPVKFSSPTSPKGFSRDKMRKRKIIGEYLYKIGFSGYFMAVDADDWIHHRFVEYIRSQPFSNAFILEKGLITNIGRKEIWETSEFYKKCGTNALFYFSKKDFPNPKKKKGNTFGILTLKAHPKSPERLKKLNKDYKMITLPFVIWVLSHGDNNSMLKGNKDPGISAKDYGIKGEKLESWFYKYFRIN</sequence>
<protein>
    <recommendedName>
        <fullName evidence="3">Glycosyltransferase 2-like domain-containing protein</fullName>
    </recommendedName>
</protein>
<dbReference type="EMBL" id="JARAOX010000103">
    <property type="protein sequence ID" value="MDD9781353.1"/>
    <property type="molecule type" value="Genomic_DNA"/>
</dbReference>